<dbReference type="PROSITE" id="PS51375">
    <property type="entry name" value="PPR"/>
    <property type="match status" value="2"/>
</dbReference>
<dbReference type="EMBL" id="JBJUIK010000008">
    <property type="protein sequence ID" value="KAL3520054.1"/>
    <property type="molecule type" value="Genomic_DNA"/>
</dbReference>
<accession>A0ABD2ZLN9</accession>
<dbReference type="Proteomes" id="UP001630127">
    <property type="component" value="Unassembled WGS sequence"/>
</dbReference>
<dbReference type="PANTHER" id="PTHR34457">
    <property type="entry name" value="EMBRYO DEFECTIVE 2410"/>
    <property type="match status" value="1"/>
</dbReference>
<dbReference type="InterPro" id="IPR053022">
    <property type="entry name" value="Chloroplast_translocon_comp"/>
</dbReference>
<dbReference type="Pfam" id="PF12854">
    <property type="entry name" value="PPR_1"/>
    <property type="match status" value="1"/>
</dbReference>
<comment type="caution">
    <text evidence="3">The sequence shown here is derived from an EMBL/GenBank/DDBJ whole genome shotgun (WGS) entry which is preliminary data.</text>
</comment>
<evidence type="ECO:0000256" key="1">
    <source>
        <dbReference type="ARBA" id="ARBA00022737"/>
    </source>
</evidence>
<reference evidence="3 4" key="1">
    <citation type="submission" date="2024-11" db="EMBL/GenBank/DDBJ databases">
        <title>A near-complete genome assembly of Cinchona calisaya.</title>
        <authorList>
            <person name="Lian D.C."/>
            <person name="Zhao X.W."/>
            <person name="Wei L."/>
        </authorList>
    </citation>
    <scope>NUCLEOTIDE SEQUENCE [LARGE SCALE GENOMIC DNA]</scope>
    <source>
        <tissue evidence="3">Nenye</tissue>
    </source>
</reference>
<name>A0ABD2ZLN9_9GENT</name>
<dbReference type="NCBIfam" id="TIGR00756">
    <property type="entry name" value="PPR"/>
    <property type="match status" value="2"/>
</dbReference>
<keyword evidence="4" id="KW-1185">Reference proteome</keyword>
<protein>
    <recommendedName>
        <fullName evidence="5">Pentatricopeptide repeat-containing protein</fullName>
    </recommendedName>
</protein>
<evidence type="ECO:0000256" key="2">
    <source>
        <dbReference type="PROSITE-ProRule" id="PRU00708"/>
    </source>
</evidence>
<dbReference type="PANTHER" id="PTHR34457:SF3">
    <property type="entry name" value="PROTEIN TIC236, CHLOROPLASTIC"/>
    <property type="match status" value="1"/>
</dbReference>
<feature type="repeat" description="PPR" evidence="2">
    <location>
        <begin position="20"/>
        <end position="54"/>
    </location>
</feature>
<dbReference type="AlphaFoldDB" id="A0ABD2ZLN9"/>
<feature type="repeat" description="PPR" evidence="2">
    <location>
        <begin position="55"/>
        <end position="89"/>
    </location>
</feature>
<dbReference type="InterPro" id="IPR011990">
    <property type="entry name" value="TPR-like_helical_dom_sf"/>
</dbReference>
<evidence type="ECO:0000313" key="4">
    <source>
        <dbReference type="Proteomes" id="UP001630127"/>
    </source>
</evidence>
<evidence type="ECO:0000313" key="3">
    <source>
        <dbReference type="EMBL" id="KAL3520054.1"/>
    </source>
</evidence>
<dbReference type="InterPro" id="IPR002885">
    <property type="entry name" value="PPR_rpt"/>
</dbReference>
<keyword evidence="1" id="KW-0677">Repeat</keyword>
<evidence type="ECO:0008006" key="5">
    <source>
        <dbReference type="Google" id="ProtNLM"/>
    </source>
</evidence>
<gene>
    <name evidence="3" type="ORF">ACH5RR_018203</name>
</gene>
<proteinExistence type="predicted"/>
<dbReference type="Pfam" id="PF13041">
    <property type="entry name" value="PPR_2"/>
    <property type="match status" value="1"/>
</dbReference>
<sequence>MYLLVYHMSGDTFSQRLKMDVITYRSLVFVFCKEAKISSAFQVRDDMLENGIAPGIGVYNAIMEAMFRRRKVWEIVLLLKEMSREGCELNVVSFEILKCALLKCQREGFSEAAKLLKDAPVLMGSALVSRKMSHFASDIPSSVAYEVMMSNKEAGAVAAFDHVADLYAIRANLVDGGEIHGTGNAWICPEGEVDDSGMDVNFSGNLFFDKLMHHYIPGLKLDQLMLAPQLAGVLSVTNGESRSYLFVSNPQVCSG</sequence>
<dbReference type="Gene3D" id="1.25.40.10">
    <property type="entry name" value="Tetratricopeptide repeat domain"/>
    <property type="match status" value="1"/>
</dbReference>
<organism evidence="3 4">
    <name type="scientific">Cinchona calisaya</name>
    <dbReference type="NCBI Taxonomy" id="153742"/>
    <lineage>
        <taxon>Eukaryota</taxon>
        <taxon>Viridiplantae</taxon>
        <taxon>Streptophyta</taxon>
        <taxon>Embryophyta</taxon>
        <taxon>Tracheophyta</taxon>
        <taxon>Spermatophyta</taxon>
        <taxon>Magnoliopsida</taxon>
        <taxon>eudicotyledons</taxon>
        <taxon>Gunneridae</taxon>
        <taxon>Pentapetalae</taxon>
        <taxon>asterids</taxon>
        <taxon>lamiids</taxon>
        <taxon>Gentianales</taxon>
        <taxon>Rubiaceae</taxon>
        <taxon>Cinchonoideae</taxon>
        <taxon>Cinchoneae</taxon>
        <taxon>Cinchona</taxon>
    </lineage>
</organism>